<accession>A0A7T0C1J2</accession>
<evidence type="ECO:0000256" key="4">
    <source>
        <dbReference type="ARBA" id="ARBA00044042"/>
    </source>
</evidence>
<dbReference type="InterPro" id="IPR002201">
    <property type="entry name" value="Glyco_trans_9"/>
</dbReference>
<dbReference type="InterPro" id="IPR011910">
    <property type="entry name" value="RfaF"/>
</dbReference>
<keyword evidence="2 6" id="KW-0808">Transferase</keyword>
<evidence type="ECO:0000256" key="2">
    <source>
        <dbReference type="ARBA" id="ARBA00022679"/>
    </source>
</evidence>
<dbReference type="EC" id="2.4.99.24" evidence="4"/>
<comment type="similarity">
    <text evidence="3">Belongs to the glycosyltransferase 9 family.</text>
</comment>
<dbReference type="Proteomes" id="UP000594464">
    <property type="component" value="Chromosome"/>
</dbReference>
<evidence type="ECO:0000313" key="7">
    <source>
        <dbReference type="Proteomes" id="UP000594464"/>
    </source>
</evidence>
<dbReference type="NCBIfam" id="TIGR02195">
    <property type="entry name" value="heptsyl_trn_II"/>
    <property type="match status" value="1"/>
</dbReference>
<organism evidence="6 7">
    <name type="scientific">Candidatus Nitrohelix vancouverensis</name>
    <dbReference type="NCBI Taxonomy" id="2705534"/>
    <lineage>
        <taxon>Bacteria</taxon>
        <taxon>Pseudomonadati</taxon>
        <taxon>Nitrospinota/Tectimicrobiota group</taxon>
        <taxon>Nitrospinota</taxon>
        <taxon>Nitrospinia</taxon>
        <taxon>Nitrospinales</taxon>
        <taxon>Nitrospinaceae</taxon>
        <taxon>Candidatus Nitrohelix</taxon>
    </lineage>
</organism>
<evidence type="ECO:0000313" key="6">
    <source>
        <dbReference type="EMBL" id="QPJ64844.1"/>
    </source>
</evidence>
<gene>
    <name evidence="6" type="primary">waaF</name>
    <name evidence="6" type="ORF">G3M78_05370</name>
</gene>
<evidence type="ECO:0000256" key="3">
    <source>
        <dbReference type="ARBA" id="ARBA00043995"/>
    </source>
</evidence>
<reference evidence="7" key="1">
    <citation type="submission" date="2020-02" db="EMBL/GenBank/DDBJ databases">
        <title>Genomic and physiological characterization of two novel Nitrospinaceae genera.</title>
        <authorList>
            <person name="Mueller A.J."/>
            <person name="Jung M.-Y."/>
            <person name="Strachan C.R."/>
            <person name="Herbold C.W."/>
            <person name="Kirkegaard R.H."/>
            <person name="Daims H."/>
        </authorList>
    </citation>
    <scope>NUCLEOTIDE SEQUENCE [LARGE SCALE GENOMIC DNA]</scope>
</reference>
<keyword evidence="1" id="KW-0328">Glycosyltransferase</keyword>
<name>A0A7T0C1J2_9BACT</name>
<dbReference type="PANTHER" id="PTHR30160:SF7">
    <property type="entry name" value="ADP-HEPTOSE--LPS HEPTOSYLTRANSFERASE 2"/>
    <property type="match status" value="1"/>
</dbReference>
<dbReference type="SUPFAM" id="SSF53756">
    <property type="entry name" value="UDP-Glycosyltransferase/glycogen phosphorylase"/>
    <property type="match status" value="1"/>
</dbReference>
<dbReference type="AlphaFoldDB" id="A0A7T0C1J2"/>
<dbReference type="CDD" id="cd03789">
    <property type="entry name" value="GT9_LPS_heptosyltransferase"/>
    <property type="match status" value="1"/>
</dbReference>
<dbReference type="Gene3D" id="3.40.50.2000">
    <property type="entry name" value="Glycogen Phosphorylase B"/>
    <property type="match status" value="2"/>
</dbReference>
<dbReference type="GO" id="GO:0009244">
    <property type="term" value="P:lipopolysaccharide core region biosynthetic process"/>
    <property type="evidence" value="ECO:0007669"/>
    <property type="project" value="TreeGrafter"/>
</dbReference>
<comment type="catalytic activity">
    <reaction evidence="5">
        <text>an L-alpha-D-Hep-(1-&gt;5)-[alpha-Kdo-(2-&gt;4)]-alpha-Kdo-(2-&gt;6)-lipid A + ADP-L-glycero-beta-D-manno-heptose = an L-alpha-D-Hep-(1-&gt;3)-L-alpha-D-Hep-(1-&gt;5)-[alpha-Kdo-(2-&gt;4)]-alpha-Kdo-(2-&gt;6)-lipid A + ADP + H(+)</text>
        <dbReference type="Rhea" id="RHEA:74071"/>
        <dbReference type="ChEBI" id="CHEBI:15378"/>
        <dbReference type="ChEBI" id="CHEBI:61506"/>
        <dbReference type="ChEBI" id="CHEBI:193068"/>
        <dbReference type="ChEBI" id="CHEBI:193069"/>
        <dbReference type="ChEBI" id="CHEBI:456216"/>
        <dbReference type="EC" id="2.4.99.24"/>
    </reaction>
</comment>
<dbReference type="EMBL" id="CP048620">
    <property type="protein sequence ID" value="QPJ64844.1"/>
    <property type="molecule type" value="Genomic_DNA"/>
</dbReference>
<proteinExistence type="inferred from homology"/>
<dbReference type="GO" id="GO:0005829">
    <property type="term" value="C:cytosol"/>
    <property type="evidence" value="ECO:0007669"/>
    <property type="project" value="TreeGrafter"/>
</dbReference>
<dbReference type="KEGG" id="nva:G3M78_05370"/>
<dbReference type="Pfam" id="PF01075">
    <property type="entry name" value="Glyco_transf_9"/>
    <property type="match status" value="1"/>
</dbReference>
<protein>
    <recommendedName>
        <fullName evidence="4">lipopolysaccharide heptosyltransferase II</fullName>
        <ecNumber evidence="4">2.4.99.24</ecNumber>
    </recommendedName>
</protein>
<dbReference type="GO" id="GO:0008713">
    <property type="term" value="F:ADP-heptose-lipopolysaccharide heptosyltransferase activity"/>
    <property type="evidence" value="ECO:0007669"/>
    <property type="project" value="UniProtKB-EC"/>
</dbReference>
<evidence type="ECO:0000256" key="1">
    <source>
        <dbReference type="ARBA" id="ARBA00022676"/>
    </source>
</evidence>
<dbReference type="PANTHER" id="PTHR30160">
    <property type="entry name" value="TETRAACYLDISACCHARIDE 4'-KINASE-RELATED"/>
    <property type="match status" value="1"/>
</dbReference>
<evidence type="ECO:0000256" key="5">
    <source>
        <dbReference type="ARBA" id="ARBA00047503"/>
    </source>
</evidence>
<dbReference type="InterPro" id="IPR051199">
    <property type="entry name" value="LPS_LOS_Heptosyltrfase"/>
</dbReference>
<sequence>MESTEQDLSAREFVSILLWMPNWIGDAILALPTIDSLRKRFPQSRITVVSRAPADELLRGMPLIDSVITSPPRKAGFWSQVQFARGLKKYNFDLAVTFPNSFRSAFLLSLTGAKTRLGHETGARSMFLTHGVETTSAQTRSQYRVDYFFNALAPLKLEGPGKGLPEVGKLNGDASVDEALSRLGVRAGDFFALIHPGSSKPERGWHHERFTILCQKLIKERNIKIVLLGNEQERPMLEQIRKFSPDEMVSILPKLNLREVALVMARCGVFVGNDSGMMHLAAMMRRPVTAIFGPGSSDTTGPYMDRNELEVISLNFPCSPCRQRFFTECKPSSNRKPFCLENISVKEVAEGLNRLLNRLDQP</sequence>